<sequence length="678" mass="75941">MTGCPMCKTRSIKGQPTFSTSPGYKKLNLPSSVLRAAKQDSLCPVCKIVWRVLEHCAGRSEGAPIDLISALTLHVQARGDRLWHDVYVRVDDIAYFQEYRGSFAVYINGPDIYDTKLAEYRPIPAGSPDEVLDIAAKLVSECRNHHPACGRVEQPEKLQFPLRLIDVSCDPPRLREFQPGEQEEKLHPYIALSHCWGNSQPLRTLIRNISSHSRGIPLDILSPTYKDAVRVCQRLGISYLWIDSLCIIQDSDEDWGKQSSQMWAVYANAEIVVAAARDVPDGQGFLGPRMPFTDVPLTIDHPFKEKASLSLVYRLVEPHRENERSVESRGWTLQESISATRYLVFGTSEVSWRCHKGVKCECGISSDDPDPKWRWLRPDSSRQVDPHAEWRMSVVLGYSTRQLTKSEDVLFAVSGLAQQFHARFGGNYLAGLWQDDLLYELAWSAGSSASMRNCYMPSWTWASVTGVMIPDIGATVAKSKVTPFVTVVDAWTRLATVNNPFGHVTDAAITLRGVAVKLKARLVMSGMTLSLESLQPDDSGVSTMFATFSAAGLESSVEAVVKGRIKIELDTPLVFQRPEIHDGGLPTVRRARHHETRSLIYEEKEPEFLVWIVPLFSVVGRVTSRTEMTGIIVTPSETKQGSFERIALFRVAGALIPTERDEFERLLRLEPQEEITLV</sequence>
<evidence type="ECO:0000313" key="2">
    <source>
        <dbReference type="EMBL" id="KAK8879905.1"/>
    </source>
</evidence>
<gene>
    <name evidence="2" type="ORF">PGQ11_001199</name>
</gene>
<dbReference type="InterPro" id="IPR010730">
    <property type="entry name" value="HET"/>
</dbReference>
<dbReference type="PANTHER" id="PTHR33112">
    <property type="entry name" value="DOMAIN PROTEIN, PUTATIVE-RELATED"/>
    <property type="match status" value="1"/>
</dbReference>
<evidence type="ECO:0000313" key="3">
    <source>
        <dbReference type="Proteomes" id="UP001390339"/>
    </source>
</evidence>
<dbReference type="EMBL" id="JAPCWZ010000001">
    <property type="protein sequence ID" value="KAK8879905.1"/>
    <property type="molecule type" value="Genomic_DNA"/>
</dbReference>
<name>A0ABR2JNZ6_9PEZI</name>
<organism evidence="2 3">
    <name type="scientific">Apiospora arundinis</name>
    <dbReference type="NCBI Taxonomy" id="335852"/>
    <lineage>
        <taxon>Eukaryota</taxon>
        <taxon>Fungi</taxon>
        <taxon>Dikarya</taxon>
        <taxon>Ascomycota</taxon>
        <taxon>Pezizomycotina</taxon>
        <taxon>Sordariomycetes</taxon>
        <taxon>Xylariomycetidae</taxon>
        <taxon>Amphisphaeriales</taxon>
        <taxon>Apiosporaceae</taxon>
        <taxon>Apiospora</taxon>
    </lineage>
</organism>
<keyword evidence="3" id="KW-1185">Reference proteome</keyword>
<evidence type="ECO:0000259" key="1">
    <source>
        <dbReference type="Pfam" id="PF06985"/>
    </source>
</evidence>
<proteinExistence type="predicted"/>
<dbReference type="PANTHER" id="PTHR33112:SF16">
    <property type="entry name" value="HETEROKARYON INCOMPATIBILITY DOMAIN-CONTAINING PROTEIN"/>
    <property type="match status" value="1"/>
</dbReference>
<protein>
    <submittedName>
        <fullName evidence="2">Heterokaryon incompatibility protein-domain-containing protein</fullName>
    </submittedName>
</protein>
<feature type="domain" description="Heterokaryon incompatibility" evidence="1">
    <location>
        <begin position="189"/>
        <end position="335"/>
    </location>
</feature>
<dbReference type="Pfam" id="PF06985">
    <property type="entry name" value="HET"/>
    <property type="match status" value="1"/>
</dbReference>
<comment type="caution">
    <text evidence="2">The sequence shown here is derived from an EMBL/GenBank/DDBJ whole genome shotgun (WGS) entry which is preliminary data.</text>
</comment>
<accession>A0ABR2JNZ6</accession>
<reference evidence="2 3" key="1">
    <citation type="journal article" date="2024" name="IMA Fungus">
        <title>Apiospora arundinis, a panoply of carbohydrate-active enzymes and secondary metabolites.</title>
        <authorList>
            <person name="Sorensen T."/>
            <person name="Petersen C."/>
            <person name="Muurmann A.T."/>
            <person name="Christiansen J.V."/>
            <person name="Brundto M.L."/>
            <person name="Overgaard C.K."/>
            <person name="Boysen A.T."/>
            <person name="Wollenberg R.D."/>
            <person name="Larsen T.O."/>
            <person name="Sorensen J.L."/>
            <person name="Nielsen K.L."/>
            <person name="Sondergaard T.E."/>
        </authorList>
    </citation>
    <scope>NUCLEOTIDE SEQUENCE [LARGE SCALE GENOMIC DNA]</scope>
    <source>
        <strain evidence="2 3">AAU 773</strain>
    </source>
</reference>
<dbReference type="Proteomes" id="UP001390339">
    <property type="component" value="Unassembled WGS sequence"/>
</dbReference>